<keyword evidence="5" id="KW-0411">Iron-sulfur</keyword>
<dbReference type="eggNOG" id="COG1032">
    <property type="taxonomic scope" value="Bacteria"/>
</dbReference>
<evidence type="ECO:0000256" key="5">
    <source>
        <dbReference type="ARBA" id="ARBA00023014"/>
    </source>
</evidence>
<dbReference type="InterPro" id="IPR023404">
    <property type="entry name" value="rSAM_horseshoe"/>
</dbReference>
<proteinExistence type="predicted"/>
<gene>
    <name evidence="7" type="ORF">D187_003196</name>
</gene>
<dbReference type="GO" id="GO:0051536">
    <property type="term" value="F:iron-sulfur cluster binding"/>
    <property type="evidence" value="ECO:0007669"/>
    <property type="project" value="UniProtKB-KW"/>
</dbReference>
<evidence type="ECO:0000313" key="7">
    <source>
        <dbReference type="EMBL" id="EPX59292.1"/>
    </source>
</evidence>
<reference evidence="7" key="1">
    <citation type="submission" date="2013-05" db="EMBL/GenBank/DDBJ databases">
        <title>Genome assembly of Cystobacter fuscus DSM 2262.</title>
        <authorList>
            <person name="Sharma G."/>
            <person name="Khatri I."/>
            <person name="Kaur C."/>
            <person name="Mayilraj S."/>
            <person name="Subramanian S."/>
        </authorList>
    </citation>
    <scope>NUCLEOTIDE SEQUENCE [LARGE SCALE GENOMIC DNA]</scope>
    <source>
        <strain evidence="7">DSM 2262</strain>
    </source>
</reference>
<evidence type="ECO:0000256" key="2">
    <source>
        <dbReference type="ARBA" id="ARBA00022691"/>
    </source>
</evidence>
<dbReference type="Gene3D" id="3.40.50.280">
    <property type="entry name" value="Cobalamin-binding domain"/>
    <property type="match status" value="1"/>
</dbReference>
<keyword evidence="8" id="KW-1185">Reference proteome</keyword>
<evidence type="ECO:0000256" key="1">
    <source>
        <dbReference type="ARBA" id="ARBA00001966"/>
    </source>
</evidence>
<dbReference type="OrthoDB" id="9762608at2"/>
<dbReference type="Proteomes" id="UP000011682">
    <property type="component" value="Unassembled WGS sequence"/>
</dbReference>
<dbReference type="AlphaFoldDB" id="S9PAJ3"/>
<dbReference type="GO" id="GO:0046872">
    <property type="term" value="F:metal ion binding"/>
    <property type="evidence" value="ECO:0007669"/>
    <property type="project" value="UniProtKB-KW"/>
</dbReference>
<dbReference type="RefSeq" id="WP_002643328.1">
    <property type="nucleotide sequence ID" value="NZ_ANAH02000018.1"/>
</dbReference>
<organism evidence="7 8">
    <name type="scientific">Cystobacter fuscus (strain ATCC 25194 / DSM 2262 / NBRC 100088 / M29)</name>
    <dbReference type="NCBI Taxonomy" id="1242864"/>
    <lineage>
        <taxon>Bacteria</taxon>
        <taxon>Pseudomonadati</taxon>
        <taxon>Myxococcota</taxon>
        <taxon>Myxococcia</taxon>
        <taxon>Myxococcales</taxon>
        <taxon>Cystobacterineae</taxon>
        <taxon>Archangiaceae</taxon>
        <taxon>Cystobacter</taxon>
    </lineage>
</organism>
<evidence type="ECO:0000259" key="6">
    <source>
        <dbReference type="PROSITE" id="PS51918"/>
    </source>
</evidence>
<dbReference type="EMBL" id="ANAH02000018">
    <property type="protein sequence ID" value="EPX59292.1"/>
    <property type="molecule type" value="Genomic_DNA"/>
</dbReference>
<evidence type="ECO:0000256" key="4">
    <source>
        <dbReference type="ARBA" id="ARBA00023004"/>
    </source>
</evidence>
<dbReference type="SMART" id="SM00729">
    <property type="entry name" value="Elp3"/>
    <property type="match status" value="1"/>
</dbReference>
<comment type="caution">
    <text evidence="7">The sequence shown here is derived from an EMBL/GenBank/DDBJ whole genome shotgun (WGS) entry which is preliminary data.</text>
</comment>
<dbReference type="Gene3D" id="3.80.30.20">
    <property type="entry name" value="tm_1862 like domain"/>
    <property type="match status" value="1"/>
</dbReference>
<keyword evidence="2" id="KW-0949">S-adenosyl-L-methionine</keyword>
<dbReference type="InterPro" id="IPR051198">
    <property type="entry name" value="BchE-like"/>
</dbReference>
<dbReference type="SUPFAM" id="SSF102114">
    <property type="entry name" value="Radical SAM enzymes"/>
    <property type="match status" value="1"/>
</dbReference>
<feature type="domain" description="Radical SAM core" evidence="6">
    <location>
        <begin position="321"/>
        <end position="564"/>
    </location>
</feature>
<keyword evidence="4" id="KW-0408">Iron</keyword>
<dbReference type="InterPro" id="IPR006638">
    <property type="entry name" value="Elp3/MiaA/NifB-like_rSAM"/>
</dbReference>
<keyword evidence="3" id="KW-0479">Metal-binding</keyword>
<evidence type="ECO:0000313" key="8">
    <source>
        <dbReference type="Proteomes" id="UP000011682"/>
    </source>
</evidence>
<sequence length="683" mass="78309">MTIPAPPVSRETSPVRTRAEHPDLHLVFPPQWSPLQPFLSTPSLKAYLEERGFHIRQDDWNIAFYRWFIGPERLPLARTRLTHYVQSMTDEEGLYRAKCLHSLATLEEYEQLLALVEGLRTGDTYDTLEHFKESVDALKSLLAAFSAAEPVIEVGTTSLSDGDVLNSIESLMEFIDDRHANPFIPFFEQHVAAITQVPRFFGVSIIGTEQIVAGLTLGRIFKRAFPNVPVLVGGSVFSRLVEKEKTWVTRLFGTCFDYVCRYEGERPMERFLSSEDPRRDRTPNLAFLDGGELVLTSLGDTIPMSEVPTPDFSDLPLEDYLSPQIVLPLLTTRGCYWGKCAFCYHGMIYQDRYRMRAPELIARDVELLNQRHGVLHFAFNDEALPPKLFRMLPPAMPKEKYFFTALYKFEKYFTREDFKNMYDIGFRSLYIGLETASERVQKHMRKNNTQKVMVDNLQFAHDAGIWSHTFNFFGFPTETQAEAEETIQFLLNHADILHSEGTGTFVFEHNAPIHQAPDQFGVSSFTARTDTVLDLFYDYETTTGLSAEGAQRALERYNKLKRARGVYMNGHWIDREHLLLLLSRYGRAELKKQLAEVESATRQYSAAQLLRGYEFDTPQGKRHFVVNRHLRRVCITNADAVRIVNWLSLNSSVEDLLGIYPALEAALEPVLEDMEDEAMKEAS</sequence>
<comment type="cofactor">
    <cofactor evidence="1">
        <name>[4Fe-4S] cluster</name>
        <dbReference type="ChEBI" id="CHEBI:49883"/>
    </cofactor>
</comment>
<protein>
    <recommendedName>
        <fullName evidence="6">Radical SAM core domain-containing protein</fullName>
    </recommendedName>
</protein>
<dbReference type="SFLD" id="SFLDS00029">
    <property type="entry name" value="Radical_SAM"/>
    <property type="match status" value="1"/>
</dbReference>
<dbReference type="Pfam" id="PF04055">
    <property type="entry name" value="Radical_SAM"/>
    <property type="match status" value="1"/>
</dbReference>
<dbReference type="PROSITE" id="PS51918">
    <property type="entry name" value="RADICAL_SAM"/>
    <property type="match status" value="1"/>
</dbReference>
<dbReference type="InterPro" id="IPR007197">
    <property type="entry name" value="rSAM"/>
</dbReference>
<evidence type="ECO:0000256" key="3">
    <source>
        <dbReference type="ARBA" id="ARBA00022723"/>
    </source>
</evidence>
<accession>S9PAJ3</accession>
<dbReference type="InterPro" id="IPR058240">
    <property type="entry name" value="rSAM_sf"/>
</dbReference>
<dbReference type="GO" id="GO:0003824">
    <property type="term" value="F:catalytic activity"/>
    <property type="evidence" value="ECO:0007669"/>
    <property type="project" value="InterPro"/>
</dbReference>
<dbReference type="PANTHER" id="PTHR43409">
    <property type="entry name" value="ANAEROBIC MAGNESIUM-PROTOPORPHYRIN IX MONOMETHYL ESTER CYCLASE-RELATED"/>
    <property type="match status" value="1"/>
</dbReference>
<name>S9PAJ3_CYSF2</name>
<dbReference type="SFLD" id="SFLDG01082">
    <property type="entry name" value="B12-binding_domain_containing"/>
    <property type="match status" value="1"/>
</dbReference>